<dbReference type="Proteomes" id="UP000639338">
    <property type="component" value="Unassembled WGS sequence"/>
</dbReference>
<protein>
    <submittedName>
        <fullName evidence="2">Uncharacterized protein</fullName>
    </submittedName>
</protein>
<dbReference type="OrthoDB" id="7695528at2759"/>
<dbReference type="InterPro" id="IPR024079">
    <property type="entry name" value="MetalloPept_cat_dom_sf"/>
</dbReference>
<feature type="chain" id="PRO_5032359975" evidence="1">
    <location>
        <begin position="23"/>
        <end position="447"/>
    </location>
</feature>
<name>A0A834XIY6_APHGI</name>
<gene>
    <name evidence="2" type="ORF">HCN44_003595</name>
</gene>
<dbReference type="GO" id="GO:0008237">
    <property type="term" value="F:metallopeptidase activity"/>
    <property type="evidence" value="ECO:0007669"/>
    <property type="project" value="InterPro"/>
</dbReference>
<comment type="caution">
    <text evidence="2">The sequence shown here is derived from an EMBL/GenBank/DDBJ whole genome shotgun (WGS) entry which is preliminary data.</text>
</comment>
<dbReference type="Gene3D" id="3.40.1620.60">
    <property type="match status" value="1"/>
</dbReference>
<evidence type="ECO:0000256" key="1">
    <source>
        <dbReference type="SAM" id="SignalP"/>
    </source>
</evidence>
<dbReference type="SUPFAM" id="SSF55486">
    <property type="entry name" value="Metalloproteases ('zincins'), catalytic domain"/>
    <property type="match status" value="1"/>
</dbReference>
<feature type="signal peptide" evidence="1">
    <location>
        <begin position="1"/>
        <end position="22"/>
    </location>
</feature>
<dbReference type="Gene3D" id="3.40.390.10">
    <property type="entry name" value="Collagenase (Catalytic Domain)"/>
    <property type="match status" value="1"/>
</dbReference>
<evidence type="ECO:0000313" key="2">
    <source>
        <dbReference type="EMBL" id="KAF7987732.1"/>
    </source>
</evidence>
<sequence>MFLLPSMLLLLSIVIKSELVDAGAISPTVKKSIESQKSTPIIEVLCFIDFDTYKLHAGEETGGKADAEIEKYFLPFWKNVDHYLSLLNIRISLKGIIIARTREEENVFLNSQENRLFADAYMYNSTATLFTLGKYIYSNKNLPAHDLAIVITQSMLCKEKELKKDKTRKLTKSLDKNLCQDTNDVATYLRGMCSRSDDRSASFSVAIIRDQNKMYKGVRNAVFAIGGLLGIPKDGAKDYDAKEWKSEDGYFGVGNAFSAIGRLLGILKDGTKKEAEKCKSEDGYFMSGNTDFSLPYKFEWSDCSVQVFKNSLNKSSTESTWTCLFNKTNEKEIDFSKAPFPGQILSLDNYCEKLTEYKACSYDDVCTSLTCSYGEDCGRTVKGPAIEGSWCGGNDTSTMLTTPTTPTTTTTTTTASTENYNKVCIQVVVVCITHQSHQHQEQKQQQK</sequence>
<organism evidence="2 3">
    <name type="scientific">Aphidius gifuensis</name>
    <name type="common">Parasitoid wasp</name>
    <dbReference type="NCBI Taxonomy" id="684658"/>
    <lineage>
        <taxon>Eukaryota</taxon>
        <taxon>Metazoa</taxon>
        <taxon>Ecdysozoa</taxon>
        <taxon>Arthropoda</taxon>
        <taxon>Hexapoda</taxon>
        <taxon>Insecta</taxon>
        <taxon>Pterygota</taxon>
        <taxon>Neoptera</taxon>
        <taxon>Endopterygota</taxon>
        <taxon>Hymenoptera</taxon>
        <taxon>Apocrita</taxon>
        <taxon>Ichneumonoidea</taxon>
        <taxon>Braconidae</taxon>
        <taxon>Aphidiinae</taxon>
        <taxon>Aphidius</taxon>
    </lineage>
</organism>
<dbReference type="EMBL" id="JACMRX010000006">
    <property type="protein sequence ID" value="KAF7987732.1"/>
    <property type="molecule type" value="Genomic_DNA"/>
</dbReference>
<dbReference type="AlphaFoldDB" id="A0A834XIY6"/>
<accession>A0A834XIY6</accession>
<keyword evidence="3" id="KW-1185">Reference proteome</keyword>
<keyword evidence="1" id="KW-0732">Signal</keyword>
<reference evidence="2 3" key="1">
    <citation type="submission" date="2020-08" db="EMBL/GenBank/DDBJ databases">
        <title>Aphidius gifuensis genome sequencing and assembly.</title>
        <authorList>
            <person name="Du Z."/>
        </authorList>
    </citation>
    <scope>NUCLEOTIDE SEQUENCE [LARGE SCALE GENOMIC DNA]</scope>
    <source>
        <strain evidence="2">YNYX2018</strain>
        <tissue evidence="2">Adults</tissue>
    </source>
</reference>
<proteinExistence type="predicted"/>
<evidence type="ECO:0000313" key="3">
    <source>
        <dbReference type="Proteomes" id="UP000639338"/>
    </source>
</evidence>